<protein>
    <submittedName>
        <fullName evidence="1">Uncharacterized protein</fullName>
    </submittedName>
</protein>
<comment type="caution">
    <text evidence="1">The sequence shown here is derived from an EMBL/GenBank/DDBJ whole genome shotgun (WGS) entry which is preliminary data.</text>
</comment>
<gene>
    <name evidence="1" type="ORF">VFPBJ_06225</name>
</gene>
<name>A0A179GTH5_PURLI</name>
<organism evidence="1 2">
    <name type="scientific">Purpureocillium lilacinum</name>
    <name type="common">Paecilomyces lilacinus</name>
    <dbReference type="NCBI Taxonomy" id="33203"/>
    <lineage>
        <taxon>Eukaryota</taxon>
        <taxon>Fungi</taxon>
        <taxon>Dikarya</taxon>
        <taxon>Ascomycota</taxon>
        <taxon>Pezizomycotina</taxon>
        <taxon>Sordariomycetes</taxon>
        <taxon>Hypocreomycetidae</taxon>
        <taxon>Hypocreales</taxon>
        <taxon>Ophiocordycipitaceae</taxon>
        <taxon>Purpureocillium</taxon>
    </lineage>
</organism>
<dbReference type="Proteomes" id="UP000078240">
    <property type="component" value="Unassembled WGS sequence"/>
</dbReference>
<evidence type="ECO:0000313" key="2">
    <source>
        <dbReference type="Proteomes" id="UP000078240"/>
    </source>
</evidence>
<dbReference type="EMBL" id="LSBH01000004">
    <property type="protein sequence ID" value="OAQ80640.1"/>
    <property type="molecule type" value="Genomic_DNA"/>
</dbReference>
<dbReference type="AlphaFoldDB" id="A0A179GTH5"/>
<accession>A0A179GTH5</accession>
<reference evidence="1 2" key="1">
    <citation type="submission" date="2016-01" db="EMBL/GenBank/DDBJ databases">
        <title>Biosynthesis of antibiotic leucinostatins and their inhibition on Phytophthora in bio-control Purpureocillium lilacinum.</title>
        <authorList>
            <person name="Wang G."/>
            <person name="Liu Z."/>
            <person name="Lin R."/>
            <person name="Li E."/>
            <person name="Mao Z."/>
            <person name="Ling J."/>
            <person name="Yin W."/>
            <person name="Xie B."/>
        </authorList>
    </citation>
    <scope>NUCLEOTIDE SEQUENCE [LARGE SCALE GENOMIC DNA]</scope>
    <source>
        <strain evidence="1">PLBJ-1</strain>
    </source>
</reference>
<sequence>MWKKEDTILASPTSPICRLWVLVGFAGDKLENVTAVQDRTEGGMDSRANEEENGFRRGIKFGAPDVMLHPPADSAGKGGVTIDGMAAGGKLQRHRFRRMGRARL</sequence>
<proteinExistence type="predicted"/>
<evidence type="ECO:0000313" key="1">
    <source>
        <dbReference type="EMBL" id="OAQ80640.1"/>
    </source>
</evidence>